<reference evidence="1" key="1">
    <citation type="submission" date="2024-09" db="EMBL/GenBank/DDBJ databases">
        <title>Black Yeasts Isolated from many extreme environments.</title>
        <authorList>
            <person name="Coleine C."/>
            <person name="Stajich J.E."/>
            <person name="Selbmann L."/>
        </authorList>
    </citation>
    <scope>NUCLEOTIDE SEQUENCE</scope>
    <source>
        <strain evidence="1">CCFEE 5737</strain>
    </source>
</reference>
<accession>A0ACC3DC02</accession>
<sequence>RILDSYGHNTIIVAPATQQSGQGGRSVFTNVGNLTADSQYGLVPAGAPSVGQDPLDSSIWYYNGTPAACTFVALDYVLPNFANFTTPDLFVSGPNFGTNLGPFLYTLSGTIGSTYSAIERSIPGIAFSASNSEIAYTNITNTTNPATYAAQVAADIVQGILEATPEGQAVLPLGYGINVNIPPLNDTYQSPPVVKSRLTGNADVDIAVYNATTGTFRYANIEPPAAGVNQCINGDCSLPGETYVVESGMTSISVFTVDYDAPATYTTDLVFDKFDAFAVGGNGTSGSGSGSGRGWGGKWGNPGKGWVRRSVDYRHS</sequence>
<name>A0ACC3DC02_9PEZI</name>
<evidence type="ECO:0000313" key="1">
    <source>
        <dbReference type="EMBL" id="KAK3065085.1"/>
    </source>
</evidence>
<protein>
    <submittedName>
        <fullName evidence="1">Uncharacterized protein</fullName>
    </submittedName>
</protein>
<evidence type="ECO:0000313" key="2">
    <source>
        <dbReference type="Proteomes" id="UP001186974"/>
    </source>
</evidence>
<proteinExistence type="predicted"/>
<feature type="non-terminal residue" evidence="1">
    <location>
        <position position="1"/>
    </location>
</feature>
<gene>
    <name evidence="1" type="ORF">LTS18_011049</name>
</gene>
<organism evidence="1 2">
    <name type="scientific">Coniosporium uncinatum</name>
    <dbReference type="NCBI Taxonomy" id="93489"/>
    <lineage>
        <taxon>Eukaryota</taxon>
        <taxon>Fungi</taxon>
        <taxon>Dikarya</taxon>
        <taxon>Ascomycota</taxon>
        <taxon>Pezizomycotina</taxon>
        <taxon>Dothideomycetes</taxon>
        <taxon>Dothideomycetes incertae sedis</taxon>
        <taxon>Coniosporium</taxon>
    </lineage>
</organism>
<dbReference type="EMBL" id="JAWDJW010006365">
    <property type="protein sequence ID" value="KAK3065085.1"/>
    <property type="molecule type" value="Genomic_DNA"/>
</dbReference>
<dbReference type="Proteomes" id="UP001186974">
    <property type="component" value="Unassembled WGS sequence"/>
</dbReference>
<keyword evidence="2" id="KW-1185">Reference proteome</keyword>
<comment type="caution">
    <text evidence="1">The sequence shown here is derived from an EMBL/GenBank/DDBJ whole genome shotgun (WGS) entry which is preliminary data.</text>
</comment>